<dbReference type="Proteomes" id="UP000237631">
    <property type="component" value="Unassembled WGS sequence"/>
</dbReference>
<dbReference type="EMBL" id="PNEN01000489">
    <property type="protein sequence ID" value="PPJ57579.1"/>
    <property type="molecule type" value="Genomic_DNA"/>
</dbReference>
<accession>A0A2S6CCZ6</accession>
<organism evidence="1 2">
    <name type="scientific">Cercospora berteroae</name>
    <dbReference type="NCBI Taxonomy" id="357750"/>
    <lineage>
        <taxon>Eukaryota</taxon>
        <taxon>Fungi</taxon>
        <taxon>Dikarya</taxon>
        <taxon>Ascomycota</taxon>
        <taxon>Pezizomycotina</taxon>
        <taxon>Dothideomycetes</taxon>
        <taxon>Dothideomycetidae</taxon>
        <taxon>Mycosphaerellales</taxon>
        <taxon>Mycosphaerellaceae</taxon>
        <taxon>Cercospora</taxon>
    </lineage>
</organism>
<dbReference type="OrthoDB" id="3639656at2759"/>
<reference evidence="2" key="1">
    <citation type="journal article" date="2017" name="bioRxiv">
        <title>Conservation of a gene cluster reveals novel cercosporin biosynthetic mechanisms and extends production to the genus Colletotrichum.</title>
        <authorList>
            <person name="de Jonge R."/>
            <person name="Ebert M.K."/>
            <person name="Huitt-Roehl C.R."/>
            <person name="Pal P."/>
            <person name="Suttle J.C."/>
            <person name="Spanner R.E."/>
            <person name="Neubauer J.D."/>
            <person name="Jurick W.M.II."/>
            <person name="Stott K.A."/>
            <person name="Secor G.A."/>
            <person name="Thomma B.P.H.J."/>
            <person name="Van de Peer Y."/>
            <person name="Townsend C.A."/>
            <person name="Bolton M.D."/>
        </authorList>
    </citation>
    <scope>NUCLEOTIDE SEQUENCE [LARGE SCALE GENOMIC DNA]</scope>
    <source>
        <strain evidence="2">CBS538.71</strain>
    </source>
</reference>
<evidence type="ECO:0000313" key="1">
    <source>
        <dbReference type="EMBL" id="PPJ57579.1"/>
    </source>
</evidence>
<gene>
    <name evidence="1" type="ORF">CBER1_04766</name>
</gene>
<sequence>MAQPKAVHKTGFLDLPRELRDDIYTNIISDILSVESPEIRDFNIQSPDFLNVCAAHPQIATEMREREQATRKYIIFYLEARSAPWIPPPAAYKRLEQINIVFKTYKVDRDCKGNANRCPWEISEVARHLAEVVKWINTYSGLSDGNSGSISIPRHLWVEFQDGGDGDLSFYDEFWDPQGMWQLERGRRLAQMDTDSWCSVPIVERLLEPLRKIQPDVFREARIWEINDVMSEEQLQDCGIWNEVYDSLWTSDYFYELQRWICGHEKEGEKEKMKWVEDLEKHW</sequence>
<evidence type="ECO:0008006" key="3">
    <source>
        <dbReference type="Google" id="ProtNLM"/>
    </source>
</evidence>
<keyword evidence="2" id="KW-1185">Reference proteome</keyword>
<proteinExistence type="predicted"/>
<evidence type="ECO:0000313" key="2">
    <source>
        <dbReference type="Proteomes" id="UP000237631"/>
    </source>
</evidence>
<protein>
    <recommendedName>
        <fullName evidence="3">F-box domain-containing protein</fullName>
    </recommendedName>
</protein>
<dbReference type="AlphaFoldDB" id="A0A2S6CCZ6"/>
<name>A0A2S6CCZ6_9PEZI</name>
<comment type="caution">
    <text evidence="1">The sequence shown here is derived from an EMBL/GenBank/DDBJ whole genome shotgun (WGS) entry which is preliminary data.</text>
</comment>